<evidence type="ECO:0000259" key="3">
    <source>
        <dbReference type="PROSITE" id="PS51832"/>
    </source>
</evidence>
<dbReference type="PANTHER" id="PTHR45228">
    <property type="entry name" value="CYCLIC DI-GMP PHOSPHODIESTERASE TM_0186-RELATED"/>
    <property type="match status" value="1"/>
</dbReference>
<dbReference type="RefSeq" id="WP_193112725.1">
    <property type="nucleotide sequence ID" value="NZ_CP041165.1"/>
</dbReference>
<feature type="domain" description="Response regulatory" evidence="2">
    <location>
        <begin position="6"/>
        <end position="122"/>
    </location>
</feature>
<evidence type="ECO:0000259" key="2">
    <source>
        <dbReference type="PROSITE" id="PS50110"/>
    </source>
</evidence>
<dbReference type="EMBL" id="CP041165">
    <property type="protein sequence ID" value="QOP41410.1"/>
    <property type="molecule type" value="Genomic_DNA"/>
</dbReference>
<gene>
    <name evidence="4" type="ORF">FJR03_06495</name>
</gene>
<dbReference type="SUPFAM" id="SSF52172">
    <property type="entry name" value="CheY-like"/>
    <property type="match status" value="1"/>
</dbReference>
<evidence type="ECO:0000313" key="4">
    <source>
        <dbReference type="EMBL" id="QOP41410.1"/>
    </source>
</evidence>
<dbReference type="PROSITE" id="PS51832">
    <property type="entry name" value="HD_GYP"/>
    <property type="match status" value="1"/>
</dbReference>
<comment type="caution">
    <text evidence="1">Lacks conserved residue(s) required for the propagation of feature annotation.</text>
</comment>
<sequence>MSIKDEILIVDDVIEHTKDIIELLRDNGYGFSYALNSQDAVELLKTKHFDLILIALRMSEVDGLELCQIIRSHPELQEIPIVLMVEEDDYDELDEGFELGCIDYIRAPIHRAELKVKVRHHTEFYRYRKSLKLSSTQNRLLSETEDAQKEMVYILSAMVEENSIEAVGHIRRVADFAKQLAILDGTLTEEQIKMVYLAAPLYDIGKIFIEDAIVNKPDQLTTYEFEVMQKHPKLALNVLKNSSKKLINAAAIIAYEHHENFDGSGYPRGLKGDEIHIYARIVAIVSVLDALLEKKIYKEAWSFEDAAKYILDEKGKKFDPRLVNLFAEHIEVFKELIDGE</sequence>
<dbReference type="InterPro" id="IPR001789">
    <property type="entry name" value="Sig_transdc_resp-reg_receiver"/>
</dbReference>
<keyword evidence="5" id="KW-1185">Reference proteome</keyword>
<dbReference type="AlphaFoldDB" id="A0A7M1AVG2"/>
<dbReference type="Pfam" id="PF00072">
    <property type="entry name" value="Response_reg"/>
    <property type="match status" value="1"/>
</dbReference>
<dbReference type="Gene3D" id="1.10.3210.10">
    <property type="entry name" value="Hypothetical protein af1432"/>
    <property type="match status" value="1"/>
</dbReference>
<dbReference type="CDD" id="cd00077">
    <property type="entry name" value="HDc"/>
    <property type="match status" value="1"/>
</dbReference>
<evidence type="ECO:0000313" key="5">
    <source>
        <dbReference type="Proteomes" id="UP000593910"/>
    </source>
</evidence>
<organism evidence="4 5">
    <name type="scientific">Sulfurimonas marina</name>
    <dbReference type="NCBI Taxonomy" id="2590551"/>
    <lineage>
        <taxon>Bacteria</taxon>
        <taxon>Pseudomonadati</taxon>
        <taxon>Campylobacterota</taxon>
        <taxon>Epsilonproteobacteria</taxon>
        <taxon>Campylobacterales</taxon>
        <taxon>Sulfurimonadaceae</taxon>
        <taxon>Sulfurimonas</taxon>
    </lineage>
</organism>
<dbReference type="InterPro" id="IPR003607">
    <property type="entry name" value="HD/PDEase_dom"/>
</dbReference>
<dbReference type="GO" id="GO:0000160">
    <property type="term" value="P:phosphorelay signal transduction system"/>
    <property type="evidence" value="ECO:0007669"/>
    <property type="project" value="InterPro"/>
</dbReference>
<proteinExistence type="predicted"/>
<reference evidence="4 5" key="1">
    <citation type="submission" date="2019-06" db="EMBL/GenBank/DDBJ databases">
        <title>Sulfurimonas gotlandica sp. nov., a chemoautotrophic and psychrotolerant epsilonproteobacterium isolated from a pelagic redoxcline, and an emended description of the genus Sulfurimonas.</title>
        <authorList>
            <person name="Wang S."/>
            <person name="Jiang L."/>
            <person name="Shao Z."/>
        </authorList>
    </citation>
    <scope>NUCLEOTIDE SEQUENCE [LARGE SCALE GENOMIC DNA]</scope>
    <source>
        <strain evidence="4 5">B2</strain>
    </source>
</reference>
<name>A0A7M1AVG2_9BACT</name>
<dbReference type="InterPro" id="IPR011006">
    <property type="entry name" value="CheY-like_superfamily"/>
</dbReference>
<accession>A0A7M1AVG2</accession>
<dbReference type="InterPro" id="IPR037522">
    <property type="entry name" value="HD_GYP_dom"/>
</dbReference>
<dbReference type="Proteomes" id="UP000593910">
    <property type="component" value="Chromosome"/>
</dbReference>
<dbReference type="Pfam" id="PF13487">
    <property type="entry name" value="HD_5"/>
    <property type="match status" value="1"/>
</dbReference>
<dbReference type="PANTHER" id="PTHR45228:SF1">
    <property type="entry name" value="CYCLIC DI-GMP PHOSPHODIESTERASE TM_0186"/>
    <property type="match status" value="1"/>
</dbReference>
<dbReference type="InterPro" id="IPR052020">
    <property type="entry name" value="Cyclic_di-GMP/3'3'-cGAMP_PDE"/>
</dbReference>
<evidence type="ECO:0000256" key="1">
    <source>
        <dbReference type="PROSITE-ProRule" id="PRU00169"/>
    </source>
</evidence>
<protein>
    <submittedName>
        <fullName evidence="4">Response regulator</fullName>
    </submittedName>
</protein>
<dbReference type="PROSITE" id="PS50110">
    <property type="entry name" value="RESPONSE_REGULATORY"/>
    <property type="match status" value="1"/>
</dbReference>
<dbReference type="KEGG" id="smax:FJR03_06495"/>
<dbReference type="Gene3D" id="3.40.50.2300">
    <property type="match status" value="1"/>
</dbReference>
<dbReference type="SUPFAM" id="SSF109604">
    <property type="entry name" value="HD-domain/PDEase-like"/>
    <property type="match status" value="1"/>
</dbReference>
<dbReference type="SMART" id="SM00448">
    <property type="entry name" value="REC"/>
    <property type="match status" value="1"/>
</dbReference>
<feature type="domain" description="HD-GYP" evidence="3">
    <location>
        <begin position="144"/>
        <end position="340"/>
    </location>
</feature>